<dbReference type="Gene3D" id="3.20.20.140">
    <property type="entry name" value="Metal-dependent hydrolases"/>
    <property type="match status" value="1"/>
</dbReference>
<feature type="domain" description="Polymerase/histidinol phosphatase N-terminal" evidence="1">
    <location>
        <begin position="3"/>
        <end position="68"/>
    </location>
</feature>
<dbReference type="NCBIfam" id="NF041577">
    <property type="entry name" value="nside_bi_sphtase"/>
    <property type="match status" value="1"/>
</dbReference>
<dbReference type="Proteomes" id="UP001500227">
    <property type="component" value="Unassembled WGS sequence"/>
</dbReference>
<dbReference type="InterPro" id="IPR052018">
    <property type="entry name" value="PHP_domain"/>
</dbReference>
<evidence type="ECO:0000313" key="3">
    <source>
        <dbReference type="Proteomes" id="UP001500227"/>
    </source>
</evidence>
<gene>
    <name evidence="2" type="ORF">GCM10023337_03420</name>
</gene>
<dbReference type="EMBL" id="BAABKD010000002">
    <property type="protein sequence ID" value="GAA5085098.1"/>
    <property type="molecule type" value="Genomic_DNA"/>
</dbReference>
<dbReference type="InterPro" id="IPR016195">
    <property type="entry name" value="Pol/histidinol_Pase-like"/>
</dbReference>
<protein>
    <submittedName>
        <fullName evidence="2">PHP domain-containing protein</fullName>
    </submittedName>
</protein>
<dbReference type="InterPro" id="IPR049742">
    <property type="entry name" value="35NBP"/>
</dbReference>
<evidence type="ECO:0000313" key="2">
    <source>
        <dbReference type="EMBL" id="GAA5085098.1"/>
    </source>
</evidence>
<name>A0ABP9LXM1_9BURK</name>
<dbReference type="PANTHER" id="PTHR42924:SF3">
    <property type="entry name" value="POLYMERASE_HISTIDINOL PHOSPHATASE N-TERMINAL DOMAIN-CONTAINING PROTEIN"/>
    <property type="match status" value="1"/>
</dbReference>
<dbReference type="CDD" id="cd07438">
    <property type="entry name" value="PHP_HisPPase_AMP"/>
    <property type="match status" value="1"/>
</dbReference>
<evidence type="ECO:0000259" key="1">
    <source>
        <dbReference type="SMART" id="SM00481"/>
    </source>
</evidence>
<accession>A0ABP9LXM1</accession>
<dbReference type="InterPro" id="IPR004013">
    <property type="entry name" value="PHP_dom"/>
</dbReference>
<proteinExistence type="predicted"/>
<dbReference type="SMART" id="SM00481">
    <property type="entry name" value="POLIIIAc"/>
    <property type="match status" value="1"/>
</dbReference>
<reference evidence="3" key="1">
    <citation type="journal article" date="2019" name="Int. J. Syst. Evol. Microbiol.">
        <title>The Global Catalogue of Microorganisms (GCM) 10K type strain sequencing project: providing services to taxonomists for standard genome sequencing and annotation.</title>
        <authorList>
            <consortium name="The Broad Institute Genomics Platform"/>
            <consortium name="The Broad Institute Genome Sequencing Center for Infectious Disease"/>
            <person name="Wu L."/>
            <person name="Ma J."/>
        </authorList>
    </citation>
    <scope>NUCLEOTIDE SEQUENCE [LARGE SCALE GENOMIC DNA]</scope>
    <source>
        <strain evidence="3">JCM 18423</strain>
    </source>
</reference>
<dbReference type="Gene3D" id="1.10.150.650">
    <property type="match status" value="1"/>
</dbReference>
<dbReference type="InterPro" id="IPR003141">
    <property type="entry name" value="Pol/His_phosphatase_N"/>
</dbReference>
<organism evidence="2 3">
    <name type="scientific">Paenalcaligenes hermetiae</name>
    <dbReference type="NCBI Taxonomy" id="1157987"/>
    <lineage>
        <taxon>Bacteria</taxon>
        <taxon>Pseudomonadati</taxon>
        <taxon>Pseudomonadota</taxon>
        <taxon>Betaproteobacteria</taxon>
        <taxon>Burkholderiales</taxon>
        <taxon>Alcaligenaceae</taxon>
        <taxon>Paenalcaligenes</taxon>
    </lineage>
</organism>
<dbReference type="PANTHER" id="PTHR42924">
    <property type="entry name" value="EXONUCLEASE"/>
    <property type="match status" value="1"/>
</dbReference>
<comment type="caution">
    <text evidence="2">The sequence shown here is derived from an EMBL/GenBank/DDBJ whole genome shotgun (WGS) entry which is preliminary data.</text>
</comment>
<dbReference type="Pfam" id="PF02811">
    <property type="entry name" value="PHP"/>
    <property type="match status" value="1"/>
</dbReference>
<keyword evidence="3" id="KW-1185">Reference proteome</keyword>
<sequence>MNVDLHCHSTISDGVLTPDQVAQRAYQNGVELWALTDHDEVGGLALAQATAEQLGIRFVPGVEISVTWLNKTVHIVGLGIDYTHLPLVDALRYVRSGRKQRAIKMAQALADLGVADALEGAIPFASNPELVSRTHFARFLVESGHCASIKEVFDRYLGEDGPAFVPMQWAKLENAVRWIHEAGGVAVIAHPGRYAFDPLQFDLLFSTFKELGGEGIEVVTGSHAPAQYEHYAQVAKRFGFEASCGSDFHGPGEGRMDLGKLPALPPGLTPIWQRWLS</sequence>
<dbReference type="SUPFAM" id="SSF89550">
    <property type="entry name" value="PHP domain-like"/>
    <property type="match status" value="1"/>
</dbReference>
<dbReference type="RefSeq" id="WP_300648800.1">
    <property type="nucleotide sequence ID" value="NZ_BAABKD010000002.1"/>
</dbReference>